<evidence type="ECO:0000256" key="1">
    <source>
        <dbReference type="SAM" id="MobiDB-lite"/>
    </source>
</evidence>
<feature type="domain" description="Bacterial repeat" evidence="3">
    <location>
        <begin position="39"/>
        <end position="102"/>
    </location>
</feature>
<sequence length="210" mass="22283">MSAKSLFGRSVLALIAVLLASGTVMAKRYMLYTDSTLAQAGVVTPSVSQAHYYEEGEVATIAAQPYKGYEFVCWIGDVENPDSRSTRVVMDGPRYVVASFQVAESDEAVEVGIKSLEEGGRSRSIPAPNIGFNDSISSTDYSSSVESYLAAAESPGTLSKPDVTNVSAPDYRRPSDVNPNPIIPEPATVTLLAAGAAGLAARRLRKKNSN</sequence>
<evidence type="ECO:0000259" key="2">
    <source>
        <dbReference type="Pfam" id="PF07589"/>
    </source>
</evidence>
<dbReference type="OrthoDB" id="9804661at2"/>
<dbReference type="AlphaFoldDB" id="A0A1Q2HQ38"/>
<protein>
    <submittedName>
        <fullName evidence="4">PEP-CTERM sorting domain-containing protein</fullName>
    </submittedName>
</protein>
<name>A0A1Q2HQ38_9BACT</name>
<dbReference type="Proteomes" id="UP000188273">
    <property type="component" value="Chromosome"/>
</dbReference>
<organism evidence="4 5">
    <name type="scientific">Sedimentisphaera cyanobacteriorum</name>
    <dbReference type="NCBI Taxonomy" id="1940790"/>
    <lineage>
        <taxon>Bacteria</taxon>
        <taxon>Pseudomonadati</taxon>
        <taxon>Planctomycetota</taxon>
        <taxon>Phycisphaerae</taxon>
        <taxon>Sedimentisphaerales</taxon>
        <taxon>Sedimentisphaeraceae</taxon>
        <taxon>Sedimentisphaera</taxon>
    </lineage>
</organism>
<keyword evidence="5" id="KW-1185">Reference proteome</keyword>
<feature type="domain" description="Ice-binding protein C-terminal" evidence="2">
    <location>
        <begin position="183"/>
        <end position="203"/>
    </location>
</feature>
<dbReference type="InterPro" id="IPR013424">
    <property type="entry name" value="Ice-binding_C"/>
</dbReference>
<evidence type="ECO:0000313" key="4">
    <source>
        <dbReference type="EMBL" id="AQQ09366.1"/>
    </source>
</evidence>
<reference evidence="5" key="1">
    <citation type="submission" date="2017-02" db="EMBL/GenBank/DDBJ databases">
        <title>Comparative genomics and description of representatives of a novel lineage of planctomycetes thriving in anoxic sediments.</title>
        <authorList>
            <person name="Spring S."/>
            <person name="Bunk B."/>
            <person name="Sproer C."/>
            <person name="Klenk H.-P."/>
        </authorList>
    </citation>
    <scope>NUCLEOTIDE SEQUENCE [LARGE SCALE GENOMIC DNA]</scope>
    <source>
        <strain evidence="5">L21-RPul-D3</strain>
    </source>
</reference>
<dbReference type="STRING" id="1940790.L21SP3_01170"/>
<dbReference type="KEGG" id="pbu:L21SP3_01170"/>
<feature type="region of interest" description="Disordered" evidence="1">
    <location>
        <begin position="153"/>
        <end position="182"/>
    </location>
</feature>
<proteinExistence type="predicted"/>
<accession>A0A1Q2HQ38</accession>
<gene>
    <name evidence="4" type="ORF">L21SP3_01170</name>
</gene>
<dbReference type="EMBL" id="CP019633">
    <property type="protein sequence ID" value="AQQ09366.1"/>
    <property type="molecule type" value="Genomic_DNA"/>
</dbReference>
<dbReference type="NCBIfam" id="TIGR02595">
    <property type="entry name" value="PEP_CTERM"/>
    <property type="match status" value="1"/>
</dbReference>
<dbReference type="InterPro" id="IPR044060">
    <property type="entry name" value="Bacterial_rp_domain"/>
</dbReference>
<dbReference type="Pfam" id="PF18998">
    <property type="entry name" value="Flg_new_2"/>
    <property type="match status" value="1"/>
</dbReference>
<evidence type="ECO:0000313" key="5">
    <source>
        <dbReference type="Proteomes" id="UP000188273"/>
    </source>
</evidence>
<dbReference type="Pfam" id="PF07589">
    <property type="entry name" value="PEP-CTERM"/>
    <property type="match status" value="1"/>
</dbReference>
<evidence type="ECO:0000259" key="3">
    <source>
        <dbReference type="Pfam" id="PF18998"/>
    </source>
</evidence>
<dbReference type="RefSeq" id="WP_118084523.1">
    <property type="nucleotide sequence ID" value="NZ_CP019633.1"/>
</dbReference>